<dbReference type="InterPro" id="IPR051533">
    <property type="entry name" value="WaaL-like"/>
</dbReference>
<evidence type="ECO:0000256" key="4">
    <source>
        <dbReference type="ARBA" id="ARBA00023136"/>
    </source>
</evidence>
<dbReference type="GO" id="GO:0016020">
    <property type="term" value="C:membrane"/>
    <property type="evidence" value="ECO:0007669"/>
    <property type="project" value="UniProtKB-SubCell"/>
</dbReference>
<feature type="transmembrane region" description="Helical" evidence="5">
    <location>
        <begin position="38"/>
        <end position="54"/>
    </location>
</feature>
<dbReference type="SUPFAM" id="SSF48452">
    <property type="entry name" value="TPR-like"/>
    <property type="match status" value="1"/>
</dbReference>
<feature type="transmembrane region" description="Helical" evidence="5">
    <location>
        <begin position="422"/>
        <end position="442"/>
    </location>
</feature>
<evidence type="ECO:0000256" key="2">
    <source>
        <dbReference type="ARBA" id="ARBA00022692"/>
    </source>
</evidence>
<feature type="transmembrane region" description="Helical" evidence="5">
    <location>
        <begin position="164"/>
        <end position="181"/>
    </location>
</feature>
<keyword evidence="4 5" id="KW-0472">Membrane</keyword>
<dbReference type="GO" id="GO:0016874">
    <property type="term" value="F:ligase activity"/>
    <property type="evidence" value="ECO:0007669"/>
    <property type="project" value="UniProtKB-KW"/>
</dbReference>
<dbReference type="EMBL" id="CP066681">
    <property type="protein sequence ID" value="QQG36300.1"/>
    <property type="molecule type" value="Genomic_DNA"/>
</dbReference>
<feature type="transmembrane region" description="Helical" evidence="5">
    <location>
        <begin position="210"/>
        <end position="226"/>
    </location>
</feature>
<name>A0A7T5R2K2_9BACT</name>
<dbReference type="PANTHER" id="PTHR37422">
    <property type="entry name" value="TEICHURONIC ACID BIOSYNTHESIS PROTEIN TUAE"/>
    <property type="match status" value="1"/>
</dbReference>
<protein>
    <submittedName>
        <fullName evidence="7">O-antigen ligase family protein</fullName>
    </submittedName>
</protein>
<dbReference type="InterPro" id="IPR011990">
    <property type="entry name" value="TPR-like_helical_dom_sf"/>
</dbReference>
<dbReference type="Proteomes" id="UP000595362">
    <property type="component" value="Chromosome"/>
</dbReference>
<evidence type="ECO:0000256" key="5">
    <source>
        <dbReference type="SAM" id="Phobius"/>
    </source>
</evidence>
<dbReference type="Gene3D" id="1.25.40.1040">
    <property type="match status" value="1"/>
</dbReference>
<feature type="transmembrane region" description="Helical" evidence="5">
    <location>
        <begin position="92"/>
        <end position="112"/>
    </location>
</feature>
<accession>A0A7T5R2K2</accession>
<feature type="transmembrane region" description="Helical" evidence="5">
    <location>
        <begin position="333"/>
        <end position="352"/>
    </location>
</feature>
<proteinExistence type="predicted"/>
<feature type="transmembrane region" description="Helical" evidence="5">
    <location>
        <begin position="388"/>
        <end position="410"/>
    </location>
</feature>
<dbReference type="PANTHER" id="PTHR37422:SF13">
    <property type="entry name" value="LIPOPOLYSACCHARIDE BIOSYNTHESIS PROTEIN PA4999-RELATED"/>
    <property type="match status" value="1"/>
</dbReference>
<keyword evidence="3 5" id="KW-1133">Transmembrane helix</keyword>
<evidence type="ECO:0000259" key="6">
    <source>
        <dbReference type="Pfam" id="PF04932"/>
    </source>
</evidence>
<keyword evidence="2 5" id="KW-0812">Transmembrane</keyword>
<feature type="transmembrane region" description="Helical" evidence="5">
    <location>
        <begin position="233"/>
        <end position="254"/>
    </location>
</feature>
<dbReference type="InterPro" id="IPR007016">
    <property type="entry name" value="O-antigen_ligase-rel_domated"/>
</dbReference>
<feature type="transmembrane region" description="Helical" evidence="5">
    <location>
        <begin position="188"/>
        <end position="204"/>
    </location>
</feature>
<evidence type="ECO:0000256" key="1">
    <source>
        <dbReference type="ARBA" id="ARBA00004141"/>
    </source>
</evidence>
<evidence type="ECO:0000256" key="3">
    <source>
        <dbReference type="ARBA" id="ARBA00022989"/>
    </source>
</evidence>
<sequence>MPLFPHLRPLVIEILSAALLATGFGFALFTYGTDDLKYGAAVLGVLAACGLCLGRSMLLREFSLPLGMTAVSLLSFFSYLLISVLWSSIPYISAYFILIFLLIPFIWLAVVGSARPLRVLCGLLSGGCLVMIAVMGWALYQYIFLFGGENGVRVKHPFLDPNNLAVFLNMALLPLVAFTFWVRDKRQIAALGLLSLLFFVALLATNSRTALVSAGAGFVVLLPFLIRQTRHPGLVALLLVATIACVVLLANLLMEGALFAYMQAILNFETSVSMQDRLALWLSSLNIFKDYLWTGTGLATFFYYYPQYRQPTDNSDGYFAHMDPLQIGLETGIVGYLLLYLFLTCVLMRTIGALRAPGQTLRDNLLVLAPFTGLLTVCLHMHMTFCLYLPAITIPVGLLLSWWYVATNHVLKDHRVFMRSRIWAAVMTLPMLVLLGGSLWALQATAGIYWNGRAQAAFDQNDQETVLRYQALQYRWSPQSYYRPYEQAAQMSLVWLKLHRSASVAERKVILTQGLAAVDAAIKRQPRHGSLRNLKAMILYLGGEDALPGSRAQAIEILRGILRIDPMMIEARIGLSTMLREQGQFAMSVRVMEEGMRWPRPKGVPDVNYIVATAKAHLAAGNRERHDELMAFAAQRALYYGFTVTSQP</sequence>
<feature type="transmembrane region" description="Helical" evidence="5">
    <location>
        <begin position="12"/>
        <end position="32"/>
    </location>
</feature>
<feature type="transmembrane region" description="Helical" evidence="5">
    <location>
        <begin position="66"/>
        <end position="86"/>
    </location>
</feature>
<evidence type="ECO:0000313" key="8">
    <source>
        <dbReference type="Proteomes" id="UP000595362"/>
    </source>
</evidence>
<reference evidence="7 8" key="1">
    <citation type="submission" date="2020-07" db="EMBL/GenBank/DDBJ databases">
        <title>Huge and variable diversity of episymbiotic CPR bacteria and DPANN archaea in groundwater ecosystems.</title>
        <authorList>
            <person name="He C.Y."/>
            <person name="Keren R."/>
            <person name="Whittaker M."/>
            <person name="Farag I.F."/>
            <person name="Doudna J."/>
            <person name="Cate J.H.D."/>
            <person name="Banfield J.F."/>
        </authorList>
    </citation>
    <scope>NUCLEOTIDE SEQUENCE [LARGE SCALE GENOMIC DNA]</scope>
    <source>
        <strain evidence="7">NC_groundwater_70_Ag_B-0.1um_54_66</strain>
    </source>
</reference>
<comment type="subcellular location">
    <subcellularLocation>
        <location evidence="1">Membrane</location>
        <topology evidence="1">Multi-pass membrane protein</topology>
    </subcellularLocation>
</comment>
<keyword evidence="7" id="KW-0436">Ligase</keyword>
<gene>
    <name evidence="7" type="ORF">HYS17_00465</name>
</gene>
<dbReference type="AlphaFoldDB" id="A0A7T5R2K2"/>
<organism evidence="7 8">
    <name type="scientific">Micavibrio aeruginosavorus</name>
    <dbReference type="NCBI Taxonomy" id="349221"/>
    <lineage>
        <taxon>Bacteria</taxon>
        <taxon>Pseudomonadati</taxon>
        <taxon>Bdellovibrionota</taxon>
        <taxon>Bdellovibrionia</taxon>
        <taxon>Bdellovibrionales</taxon>
        <taxon>Pseudobdellovibrionaceae</taxon>
        <taxon>Micavibrio</taxon>
    </lineage>
</organism>
<feature type="domain" description="O-antigen ligase-related" evidence="6">
    <location>
        <begin position="194"/>
        <end position="339"/>
    </location>
</feature>
<feature type="transmembrane region" description="Helical" evidence="5">
    <location>
        <begin position="119"/>
        <end position="144"/>
    </location>
</feature>
<evidence type="ECO:0000313" key="7">
    <source>
        <dbReference type="EMBL" id="QQG36300.1"/>
    </source>
</evidence>
<dbReference type="Pfam" id="PF04932">
    <property type="entry name" value="Wzy_C"/>
    <property type="match status" value="1"/>
</dbReference>